<dbReference type="PROSITE" id="PS50189">
    <property type="entry name" value="NTR"/>
    <property type="match status" value="1"/>
</dbReference>
<dbReference type="SUPFAM" id="SSF49785">
    <property type="entry name" value="Galactose-binding domain-like"/>
    <property type="match status" value="1"/>
</dbReference>
<organism evidence="16">
    <name type="scientific">Lepeophtheirus salmonis</name>
    <name type="common">Salmon louse</name>
    <name type="synonym">Caligus salmonis</name>
    <dbReference type="NCBI Taxonomy" id="72036"/>
    <lineage>
        <taxon>Eukaryota</taxon>
        <taxon>Metazoa</taxon>
        <taxon>Ecdysozoa</taxon>
        <taxon>Arthropoda</taxon>
        <taxon>Crustacea</taxon>
        <taxon>Multicrustacea</taxon>
        <taxon>Hexanauplia</taxon>
        <taxon>Copepoda</taxon>
        <taxon>Siphonostomatoida</taxon>
        <taxon>Caligidae</taxon>
        <taxon>Lepeophtheirus</taxon>
    </lineage>
</organism>
<dbReference type="Gene3D" id="2.40.50.120">
    <property type="match status" value="1"/>
</dbReference>
<feature type="disulfide bond" evidence="9">
    <location>
        <begin position="431"/>
        <end position="448"/>
    </location>
</feature>
<dbReference type="GO" id="GO:0008045">
    <property type="term" value="P:motor neuron axon guidance"/>
    <property type="evidence" value="ECO:0007669"/>
    <property type="project" value="TreeGrafter"/>
</dbReference>
<evidence type="ECO:0000256" key="2">
    <source>
        <dbReference type="ARBA" id="ARBA00015919"/>
    </source>
</evidence>
<feature type="region of interest" description="Disordered" evidence="10">
    <location>
        <begin position="485"/>
        <end position="504"/>
    </location>
</feature>
<keyword evidence="8 9" id="KW-0424">Laminin EGF-like domain</keyword>
<dbReference type="GO" id="GO:0005576">
    <property type="term" value="C:extracellular region"/>
    <property type="evidence" value="ECO:0007669"/>
    <property type="project" value="UniProtKB-SubCell"/>
</dbReference>
<keyword evidence="3" id="KW-0964">Secreted</keyword>
<feature type="disulfide bond" evidence="9">
    <location>
        <begin position="429"/>
        <end position="441"/>
    </location>
</feature>
<dbReference type="InterPro" id="IPR001134">
    <property type="entry name" value="Netrin_domain"/>
</dbReference>
<reference evidence="15" key="2">
    <citation type="submission" date="2021-02" db="EMBL/GenBank/DDBJ databases">
        <authorList>
            <person name="Bekaert M."/>
        </authorList>
    </citation>
    <scope>NUCLEOTIDE SEQUENCE</scope>
    <source>
        <strain evidence="15">IoA-00</strain>
    </source>
</reference>
<sequence length="645" mass="72714">MTLFVHLVINLLLLSVCVRSSLGRRFGDSKLLLPYSKKSSSSSSSSLLLLDESGSFSSSSSSKRDPCYDDKKKRPVSCIPDFVNAAFGLPVDASSTCGGSPTEICDSDKCHTCDSSHKENSHPPEFLTDLHNPSNVTCWKSDLLDDSTNASLTVSLKKKFELTYISLHFCGPKPTSMIIFKSMDHRKSWQPFQYYAEDCRTTFKKNSKVPITRANEQEALCVSSYMKTDSTRIAFSTLADRPSSEDFEHSPVLQDWVTATDIKIVFPPNPLVSGDVAIEESLIPSSTQVNQTSLPSRWVGVSDLAVGGRCKCNGHASSCSIEKDGEMTCNCQHNTAGRECEKCKSFHFDRPWGRATSHSANECVACKCNQHARRCRFNMELYQLSGGVSGGVCLKCRHNTAGRHCHYCKEGYYRNSKRDISHKKACEPCNCHPVGASGKICNQTNGQCPCKDGVTGVECNRCKEGYQQSGSPIAPCIKVPRSHHNRLTSSKSGSSAYENPARDDECATCTSTSKRVQMRRYCKMDSVYLITVSDRDRADSKWSRFSILVEKRYKKSKKRNRNNHFRRGEETYLWVKTKHLRCRCPKIRPNTSYLILNEDPDEDAGDKKGKRGLIISKNTLVIEWKREWRRRMKRFKKRSRKYCNQ</sequence>
<dbReference type="Pfam" id="PF24973">
    <property type="entry name" value="EGF_LMN_ATRN"/>
    <property type="match status" value="2"/>
</dbReference>
<dbReference type="AlphaFoldDB" id="A0A0K2UCW4"/>
<evidence type="ECO:0000313" key="17">
    <source>
        <dbReference type="Proteomes" id="UP000675881"/>
    </source>
</evidence>
<keyword evidence="7" id="KW-0325">Glycoprotein</keyword>
<dbReference type="GO" id="GO:0070983">
    <property type="term" value="P:dendrite guidance"/>
    <property type="evidence" value="ECO:0007669"/>
    <property type="project" value="UniProtKB-ARBA"/>
</dbReference>
<dbReference type="SMART" id="SM00643">
    <property type="entry name" value="C345C"/>
    <property type="match status" value="1"/>
</dbReference>
<name>A0A0K2UCW4_LEPSM</name>
<reference evidence="16" key="1">
    <citation type="submission" date="2014-05" db="EMBL/GenBank/DDBJ databases">
        <authorList>
            <person name="Chronopoulou M."/>
        </authorList>
    </citation>
    <scope>NUCLEOTIDE SEQUENCE</scope>
    <source>
        <tissue evidence="16">Whole organism</tissue>
    </source>
</reference>
<evidence type="ECO:0000256" key="11">
    <source>
        <dbReference type="SAM" id="SignalP"/>
    </source>
</evidence>
<evidence type="ECO:0000256" key="9">
    <source>
        <dbReference type="PROSITE-ProRule" id="PRU00460"/>
    </source>
</evidence>
<dbReference type="EMBL" id="HG994582">
    <property type="protein sequence ID" value="CAF2902853.1"/>
    <property type="molecule type" value="Genomic_DNA"/>
</dbReference>
<dbReference type="FunFam" id="2.10.25.10:FF:000081">
    <property type="entry name" value="Netrin 1"/>
    <property type="match status" value="1"/>
</dbReference>
<feature type="compositionally biased region" description="Polar residues" evidence="10">
    <location>
        <begin position="487"/>
        <end position="497"/>
    </location>
</feature>
<proteinExistence type="predicted"/>
<dbReference type="PANTHER" id="PTHR10574:SF365">
    <property type="entry name" value="NETRIN-A-RELATED"/>
    <property type="match status" value="1"/>
</dbReference>
<dbReference type="GO" id="GO:0009887">
    <property type="term" value="P:animal organ morphogenesis"/>
    <property type="evidence" value="ECO:0007669"/>
    <property type="project" value="TreeGrafter"/>
</dbReference>
<dbReference type="PROSITE" id="PS51117">
    <property type="entry name" value="LAMININ_NTER"/>
    <property type="match status" value="1"/>
</dbReference>
<feature type="domain" description="Laminin EGF-like" evidence="12">
    <location>
        <begin position="429"/>
        <end position="478"/>
    </location>
</feature>
<evidence type="ECO:0000313" key="16">
    <source>
        <dbReference type="EMBL" id="CDW35551.1"/>
    </source>
</evidence>
<dbReference type="PROSITE" id="PS50027">
    <property type="entry name" value="EGF_LAM_2"/>
    <property type="match status" value="1"/>
</dbReference>
<dbReference type="Gene3D" id="2.60.120.260">
    <property type="entry name" value="Galactose-binding domain-like"/>
    <property type="match status" value="1"/>
</dbReference>
<dbReference type="InterPro" id="IPR056863">
    <property type="entry name" value="LMN_ATRN_NET-like_EGF"/>
</dbReference>
<dbReference type="PANTHER" id="PTHR10574">
    <property type="entry name" value="NETRIN/LAMININ-RELATED"/>
    <property type="match status" value="1"/>
</dbReference>
<dbReference type="InterPro" id="IPR002049">
    <property type="entry name" value="LE_dom"/>
</dbReference>
<dbReference type="Pfam" id="PF00053">
    <property type="entry name" value="EGF_laminin"/>
    <property type="match status" value="1"/>
</dbReference>
<feature type="disulfide bond" evidence="9">
    <location>
        <begin position="450"/>
        <end position="459"/>
    </location>
</feature>
<evidence type="ECO:0000256" key="8">
    <source>
        <dbReference type="ARBA" id="ARBA00023292"/>
    </source>
</evidence>
<keyword evidence="17" id="KW-1185">Reference proteome</keyword>
<evidence type="ECO:0000256" key="3">
    <source>
        <dbReference type="ARBA" id="ARBA00022525"/>
    </source>
</evidence>
<dbReference type="FunFam" id="2.10.25.10:FF:000048">
    <property type="entry name" value="Netrin 3"/>
    <property type="match status" value="1"/>
</dbReference>
<dbReference type="GO" id="GO:0044295">
    <property type="term" value="C:axonal growth cone"/>
    <property type="evidence" value="ECO:0007669"/>
    <property type="project" value="UniProtKB-ARBA"/>
</dbReference>
<evidence type="ECO:0000259" key="14">
    <source>
        <dbReference type="PROSITE" id="PS51117"/>
    </source>
</evidence>
<evidence type="ECO:0000259" key="13">
    <source>
        <dbReference type="PROSITE" id="PS50189"/>
    </source>
</evidence>
<dbReference type="InterPro" id="IPR018933">
    <property type="entry name" value="Netrin_module_non-TIMP"/>
</dbReference>
<evidence type="ECO:0000256" key="7">
    <source>
        <dbReference type="ARBA" id="ARBA00023180"/>
    </source>
</evidence>
<evidence type="ECO:0000313" key="15">
    <source>
        <dbReference type="EMBL" id="CAF2902853.1"/>
    </source>
</evidence>
<feature type="chain" id="PRO_5033227042" description="Netrin-1" evidence="11">
    <location>
        <begin position="24"/>
        <end position="645"/>
    </location>
</feature>
<evidence type="ECO:0000256" key="4">
    <source>
        <dbReference type="ARBA" id="ARBA00022729"/>
    </source>
</evidence>
<gene>
    <name evidence="16" type="primary">ntn1a</name>
    <name evidence="15" type="ORF">LSAA_7470</name>
</gene>
<dbReference type="InterPro" id="IPR008979">
    <property type="entry name" value="Galactose-bd-like_sf"/>
</dbReference>
<dbReference type="Gene3D" id="2.10.25.10">
    <property type="entry name" value="Laminin"/>
    <property type="match status" value="2"/>
</dbReference>
<dbReference type="GO" id="GO:2000289">
    <property type="term" value="P:regulation of photoreceptor cell axon guidance"/>
    <property type="evidence" value="ECO:0007669"/>
    <property type="project" value="UniProtKB-ARBA"/>
</dbReference>
<dbReference type="GO" id="GO:0009888">
    <property type="term" value="P:tissue development"/>
    <property type="evidence" value="ECO:0007669"/>
    <property type="project" value="TreeGrafter"/>
</dbReference>
<dbReference type="SMART" id="SM00180">
    <property type="entry name" value="EGF_Lam"/>
    <property type="match status" value="3"/>
</dbReference>
<dbReference type="OrthoDB" id="9981255at2759"/>
<dbReference type="EMBL" id="HACA01018190">
    <property type="protein sequence ID" value="CDW35551.1"/>
    <property type="molecule type" value="Transcribed_RNA"/>
</dbReference>
<evidence type="ECO:0000256" key="6">
    <source>
        <dbReference type="ARBA" id="ARBA00023157"/>
    </source>
</evidence>
<dbReference type="SMART" id="SM00136">
    <property type="entry name" value="LamNT"/>
    <property type="match status" value="1"/>
</dbReference>
<comment type="subcellular location">
    <subcellularLocation>
        <location evidence="1">Secreted</location>
    </subcellularLocation>
</comment>
<dbReference type="GO" id="GO:0008347">
    <property type="term" value="P:glial cell migration"/>
    <property type="evidence" value="ECO:0007669"/>
    <property type="project" value="UniProtKB-ARBA"/>
</dbReference>
<evidence type="ECO:0000256" key="5">
    <source>
        <dbReference type="ARBA" id="ARBA00022737"/>
    </source>
</evidence>
<accession>A0A0K2UCW4</accession>
<dbReference type="SUPFAM" id="SSF50242">
    <property type="entry name" value="TIMP-like"/>
    <property type="match status" value="1"/>
</dbReference>
<dbReference type="SUPFAM" id="SSF57196">
    <property type="entry name" value="EGF/Laminin"/>
    <property type="match status" value="3"/>
</dbReference>
<dbReference type="CDD" id="cd00055">
    <property type="entry name" value="EGF_Lam"/>
    <property type="match status" value="3"/>
</dbReference>
<dbReference type="Proteomes" id="UP000675881">
    <property type="component" value="Chromosome 3"/>
</dbReference>
<keyword evidence="6 9" id="KW-1015">Disulfide bond</keyword>
<dbReference type="InterPro" id="IPR050440">
    <property type="entry name" value="Laminin/Netrin_ECM"/>
</dbReference>
<keyword evidence="5" id="KW-0677">Repeat</keyword>
<feature type="domain" description="NTR" evidence="13">
    <location>
        <begin position="506"/>
        <end position="643"/>
    </location>
</feature>
<feature type="domain" description="Laminin N-terminal" evidence="14">
    <location>
        <begin position="74"/>
        <end position="309"/>
    </location>
</feature>
<evidence type="ECO:0000259" key="12">
    <source>
        <dbReference type="PROSITE" id="PS50027"/>
    </source>
</evidence>
<dbReference type="PROSITE" id="PS01248">
    <property type="entry name" value="EGF_LAM_1"/>
    <property type="match status" value="1"/>
</dbReference>
<dbReference type="GO" id="GO:0005604">
    <property type="term" value="C:basement membrane"/>
    <property type="evidence" value="ECO:0007669"/>
    <property type="project" value="TreeGrafter"/>
</dbReference>
<evidence type="ECO:0000256" key="1">
    <source>
        <dbReference type="ARBA" id="ARBA00004613"/>
    </source>
</evidence>
<dbReference type="InterPro" id="IPR008211">
    <property type="entry name" value="Laminin_N"/>
</dbReference>
<evidence type="ECO:0000256" key="10">
    <source>
        <dbReference type="SAM" id="MobiDB-lite"/>
    </source>
</evidence>
<dbReference type="Pfam" id="PF01759">
    <property type="entry name" value="NTR"/>
    <property type="match status" value="1"/>
</dbReference>
<dbReference type="InterPro" id="IPR008993">
    <property type="entry name" value="TIMP-like_OB-fold"/>
</dbReference>
<feature type="disulfide bond" evidence="9">
    <location>
        <begin position="462"/>
        <end position="476"/>
    </location>
</feature>
<protein>
    <recommendedName>
        <fullName evidence="2">Netrin-1</fullName>
    </recommendedName>
</protein>
<keyword evidence="4 11" id="KW-0732">Signal</keyword>
<dbReference type="Pfam" id="PF00055">
    <property type="entry name" value="Laminin_N"/>
    <property type="match status" value="1"/>
</dbReference>
<feature type="signal peptide" evidence="11">
    <location>
        <begin position="1"/>
        <end position="23"/>
    </location>
</feature>